<accession>A0A8M8USW7</accession>
<name>A0A8M8USW7_SESIN</name>
<dbReference type="InterPro" id="IPR001360">
    <property type="entry name" value="Glyco_hydro_1"/>
</dbReference>
<dbReference type="SUPFAM" id="SSF51445">
    <property type="entry name" value="(Trans)glycosidases"/>
    <property type="match status" value="1"/>
</dbReference>
<evidence type="ECO:0000256" key="2">
    <source>
        <dbReference type="ARBA" id="ARBA00022801"/>
    </source>
</evidence>
<dbReference type="KEGG" id="sind:105179784"/>
<dbReference type="RefSeq" id="XP_020547090.1">
    <property type="nucleotide sequence ID" value="XM_020691431.1"/>
</dbReference>
<evidence type="ECO:0000256" key="1">
    <source>
        <dbReference type="ARBA" id="ARBA00010838"/>
    </source>
</evidence>
<gene>
    <name evidence="6" type="primary">LOC105179784</name>
</gene>
<keyword evidence="2" id="KW-0378">Hydrolase</keyword>
<protein>
    <submittedName>
        <fullName evidence="6">Raucaffricine-O-beta-D-glucosidase-like</fullName>
    </submittedName>
</protein>
<dbReference type="GO" id="GO:0008422">
    <property type="term" value="F:beta-glucosidase activity"/>
    <property type="evidence" value="ECO:0007669"/>
    <property type="project" value="TreeGrafter"/>
</dbReference>
<keyword evidence="5" id="KW-1185">Reference proteome</keyword>
<dbReference type="InterPro" id="IPR017853">
    <property type="entry name" value="GH"/>
</dbReference>
<organism evidence="5 6">
    <name type="scientific">Sesamum indicum</name>
    <name type="common">Oriental sesame</name>
    <name type="synonym">Sesamum orientale</name>
    <dbReference type="NCBI Taxonomy" id="4182"/>
    <lineage>
        <taxon>Eukaryota</taxon>
        <taxon>Viridiplantae</taxon>
        <taxon>Streptophyta</taxon>
        <taxon>Embryophyta</taxon>
        <taxon>Tracheophyta</taxon>
        <taxon>Spermatophyta</taxon>
        <taxon>Magnoliopsida</taxon>
        <taxon>eudicotyledons</taxon>
        <taxon>Gunneridae</taxon>
        <taxon>Pentapetalae</taxon>
        <taxon>asterids</taxon>
        <taxon>lamiids</taxon>
        <taxon>Lamiales</taxon>
        <taxon>Pedaliaceae</taxon>
        <taxon>Sesamum</taxon>
    </lineage>
</organism>
<evidence type="ECO:0000313" key="6">
    <source>
        <dbReference type="RefSeq" id="XP_020547090.1"/>
    </source>
</evidence>
<dbReference type="Gene3D" id="3.20.20.80">
    <property type="entry name" value="Glycosidases"/>
    <property type="match status" value="1"/>
</dbReference>
<evidence type="ECO:0000256" key="4">
    <source>
        <dbReference type="RuleBase" id="RU003690"/>
    </source>
</evidence>
<evidence type="ECO:0000256" key="3">
    <source>
        <dbReference type="ARBA" id="ARBA00023295"/>
    </source>
</evidence>
<dbReference type="GeneID" id="105179784"/>
<evidence type="ECO:0000313" key="5">
    <source>
        <dbReference type="Proteomes" id="UP000504604"/>
    </source>
</evidence>
<keyword evidence="3" id="KW-0326">Glycosidase</keyword>
<sequence>MGGGGEHHHGGDFRAKVWSMTGGPYCRPKHWKRNTAFAMAGIVLIYIPIAMKSAELEQRPHLPVHPFPPRSGRILDGSNGNVATDLYARFEEDITWMKKMGFDAYRFLISWSRILPDGRCCAGINKEGIDYYNTIINTVIKHGLEPYVTLFHFDLPQALQEEYGGFLSKNIVRDFREYVELCFWEFGDRVKHWITANEPTTYCVNGYASCTFPPSQAISSAYILALALQSKDSVSDPPPANVDLISTPPYVAQSSNINNRNLYGSGPNTYDPKNVYTAARNMLLAHSEAVHTYRTKFQGTLRREDRYNTLLHLV</sequence>
<dbReference type="PANTHER" id="PTHR10353:SF137">
    <property type="entry name" value="MYROSINASE 3-RELATED"/>
    <property type="match status" value="1"/>
</dbReference>
<comment type="similarity">
    <text evidence="1 4">Belongs to the glycosyl hydrolase 1 family.</text>
</comment>
<dbReference type="OrthoDB" id="913100at2759"/>
<dbReference type="AlphaFoldDB" id="A0A8M8USW7"/>
<dbReference type="GO" id="GO:0005975">
    <property type="term" value="P:carbohydrate metabolic process"/>
    <property type="evidence" value="ECO:0007669"/>
    <property type="project" value="InterPro"/>
</dbReference>
<dbReference type="Pfam" id="PF00232">
    <property type="entry name" value="Glyco_hydro_1"/>
    <property type="match status" value="1"/>
</dbReference>
<reference evidence="6" key="1">
    <citation type="submission" date="2025-08" db="UniProtKB">
        <authorList>
            <consortium name="RefSeq"/>
        </authorList>
    </citation>
    <scope>IDENTIFICATION</scope>
</reference>
<proteinExistence type="inferred from homology"/>
<dbReference type="Proteomes" id="UP000504604">
    <property type="component" value="Unplaced"/>
</dbReference>
<dbReference type="PANTHER" id="PTHR10353">
    <property type="entry name" value="GLYCOSYL HYDROLASE"/>
    <property type="match status" value="1"/>
</dbReference>